<gene>
    <name evidence="24" type="ORF">BDZ31_002031</name>
</gene>
<evidence type="ECO:0000259" key="23">
    <source>
        <dbReference type="PROSITE" id="PS50855"/>
    </source>
</evidence>
<feature type="transmembrane region" description="Helical" evidence="21">
    <location>
        <begin position="431"/>
        <end position="453"/>
    </location>
</feature>
<comment type="catalytic activity">
    <reaction evidence="19 21">
        <text>4 Fe(II)-[cytochrome c] + O2 + 8 H(+)(in) = 4 Fe(III)-[cytochrome c] + 2 H2O + 4 H(+)(out)</text>
        <dbReference type="Rhea" id="RHEA:11436"/>
        <dbReference type="Rhea" id="RHEA-COMP:10350"/>
        <dbReference type="Rhea" id="RHEA-COMP:14399"/>
        <dbReference type="ChEBI" id="CHEBI:15377"/>
        <dbReference type="ChEBI" id="CHEBI:15378"/>
        <dbReference type="ChEBI" id="CHEBI:15379"/>
        <dbReference type="ChEBI" id="CHEBI:29033"/>
        <dbReference type="ChEBI" id="CHEBI:29034"/>
        <dbReference type="EC" id="7.1.1.9"/>
    </reaction>
</comment>
<feature type="transmembrane region" description="Helical" evidence="21">
    <location>
        <begin position="82"/>
        <end position="109"/>
    </location>
</feature>
<dbReference type="InterPro" id="IPR014241">
    <property type="entry name" value="Cyt_c_oxidase_su1_bac"/>
</dbReference>
<dbReference type="GO" id="GO:0022904">
    <property type="term" value="P:respiratory electron transport chain"/>
    <property type="evidence" value="ECO:0007669"/>
    <property type="project" value="TreeGrafter"/>
</dbReference>
<keyword evidence="11 21" id="KW-0479">Metal-binding</keyword>
<dbReference type="PANTHER" id="PTHR10422">
    <property type="entry name" value="CYTOCHROME C OXIDASE SUBUNIT 1"/>
    <property type="match status" value="1"/>
</dbReference>
<evidence type="ECO:0000256" key="4">
    <source>
        <dbReference type="ARBA" id="ARBA00012949"/>
    </source>
</evidence>
<keyword evidence="14 21" id="KW-1133">Transmembrane helix</keyword>
<keyword evidence="17 21" id="KW-0472">Membrane</keyword>
<feature type="transmembrane region" description="Helical" evidence="21">
    <location>
        <begin position="395"/>
        <end position="419"/>
    </location>
</feature>
<feature type="transmembrane region" description="Helical" evidence="21">
    <location>
        <begin position="168"/>
        <end position="194"/>
    </location>
</feature>
<dbReference type="PROSITE" id="PS00077">
    <property type="entry name" value="COX1_CUB"/>
    <property type="match status" value="1"/>
</dbReference>
<evidence type="ECO:0000256" key="12">
    <source>
        <dbReference type="ARBA" id="ARBA00022967"/>
    </source>
</evidence>
<keyword evidence="7 21" id="KW-1003">Cell membrane</keyword>
<feature type="domain" description="Cytochrome oxidase subunit I profile" evidence="23">
    <location>
        <begin position="22"/>
        <end position="536"/>
    </location>
</feature>
<evidence type="ECO:0000256" key="22">
    <source>
        <dbReference type="SAM" id="MobiDB-lite"/>
    </source>
</evidence>
<dbReference type="Proteomes" id="UP000585272">
    <property type="component" value="Unassembled WGS sequence"/>
</dbReference>
<feature type="transmembrane region" description="Helical" evidence="21">
    <location>
        <begin position="253"/>
        <end position="277"/>
    </location>
</feature>
<feature type="transmembrane region" description="Helical" evidence="21">
    <location>
        <begin position="289"/>
        <end position="311"/>
    </location>
</feature>
<keyword evidence="13 20" id="KW-0249">Electron transport</keyword>
<evidence type="ECO:0000256" key="17">
    <source>
        <dbReference type="ARBA" id="ARBA00023136"/>
    </source>
</evidence>
<keyword evidence="12" id="KW-1278">Translocase</keyword>
<dbReference type="RefSeq" id="WP_183341642.1">
    <property type="nucleotide sequence ID" value="NZ_JACHNU010000002.1"/>
</dbReference>
<evidence type="ECO:0000256" key="8">
    <source>
        <dbReference type="ARBA" id="ARBA00022617"/>
    </source>
</evidence>
<keyword evidence="16 21" id="KW-0186">Copper</keyword>
<keyword evidence="15 21" id="KW-0408">Iron</keyword>
<evidence type="ECO:0000313" key="24">
    <source>
        <dbReference type="EMBL" id="MBB4662445.1"/>
    </source>
</evidence>
<evidence type="ECO:0000256" key="18">
    <source>
        <dbReference type="ARBA" id="ARBA00025218"/>
    </source>
</evidence>
<keyword evidence="8 20" id="KW-0349">Heme</keyword>
<evidence type="ECO:0000256" key="15">
    <source>
        <dbReference type="ARBA" id="ARBA00023004"/>
    </source>
</evidence>
<evidence type="ECO:0000256" key="9">
    <source>
        <dbReference type="ARBA" id="ARBA00022660"/>
    </source>
</evidence>
<evidence type="ECO:0000256" key="6">
    <source>
        <dbReference type="ARBA" id="ARBA00022448"/>
    </source>
</evidence>
<dbReference type="GO" id="GO:0005886">
    <property type="term" value="C:plasma membrane"/>
    <property type="evidence" value="ECO:0007669"/>
    <property type="project" value="UniProtKB-SubCell"/>
</dbReference>
<evidence type="ECO:0000256" key="10">
    <source>
        <dbReference type="ARBA" id="ARBA00022692"/>
    </source>
</evidence>
<dbReference type="NCBIfam" id="TIGR02891">
    <property type="entry name" value="CtaD_CoxA"/>
    <property type="match status" value="1"/>
</dbReference>
<dbReference type="InterPro" id="IPR023616">
    <property type="entry name" value="Cyt_c_oxase-like_su1_dom"/>
</dbReference>
<evidence type="ECO:0000256" key="1">
    <source>
        <dbReference type="ARBA" id="ARBA00004651"/>
    </source>
</evidence>
<evidence type="ECO:0000256" key="2">
    <source>
        <dbReference type="ARBA" id="ARBA00004673"/>
    </source>
</evidence>
<dbReference type="PRINTS" id="PR01165">
    <property type="entry name" value="CYCOXIDASEI"/>
</dbReference>
<evidence type="ECO:0000256" key="7">
    <source>
        <dbReference type="ARBA" id="ARBA00022475"/>
    </source>
</evidence>
<comment type="subcellular location">
    <subcellularLocation>
        <location evidence="1 21">Cell membrane</location>
        <topology evidence="1 21">Multi-pass membrane protein</topology>
    </subcellularLocation>
</comment>
<dbReference type="AlphaFoldDB" id="A0A840IDL5"/>
<dbReference type="GO" id="GO:0046872">
    <property type="term" value="F:metal ion binding"/>
    <property type="evidence" value="ECO:0007669"/>
    <property type="project" value="UniProtKB-KW"/>
</dbReference>
<comment type="caution">
    <text evidence="24">The sequence shown here is derived from an EMBL/GenBank/DDBJ whole genome shotgun (WGS) entry which is preliminary data.</text>
</comment>
<dbReference type="FunFam" id="1.20.210.10:FF:000006">
    <property type="entry name" value="Cytochrome c oxidase subunit 1"/>
    <property type="match status" value="1"/>
</dbReference>
<dbReference type="EMBL" id="JACHNU010000002">
    <property type="protein sequence ID" value="MBB4662445.1"/>
    <property type="molecule type" value="Genomic_DNA"/>
</dbReference>
<dbReference type="GO" id="GO:0020037">
    <property type="term" value="F:heme binding"/>
    <property type="evidence" value="ECO:0007669"/>
    <property type="project" value="InterPro"/>
</dbReference>
<evidence type="ECO:0000256" key="16">
    <source>
        <dbReference type="ARBA" id="ARBA00023008"/>
    </source>
</evidence>
<keyword evidence="6 20" id="KW-0813">Transport</keyword>
<evidence type="ECO:0000256" key="14">
    <source>
        <dbReference type="ARBA" id="ARBA00022989"/>
    </source>
</evidence>
<feature type="compositionally biased region" description="Basic and acidic residues" evidence="22">
    <location>
        <begin position="545"/>
        <end position="558"/>
    </location>
</feature>
<dbReference type="UniPathway" id="UPA00705"/>
<dbReference type="GO" id="GO:0004129">
    <property type="term" value="F:cytochrome-c oxidase activity"/>
    <property type="evidence" value="ECO:0007669"/>
    <property type="project" value="UniProtKB-EC"/>
</dbReference>
<comment type="similarity">
    <text evidence="3 20">Belongs to the heme-copper respiratory oxidase family.</text>
</comment>
<evidence type="ECO:0000256" key="11">
    <source>
        <dbReference type="ARBA" id="ARBA00022723"/>
    </source>
</evidence>
<keyword evidence="10 20" id="KW-0812">Transmembrane</keyword>
<protein>
    <recommendedName>
        <fullName evidence="5 21">Cytochrome c oxidase subunit 1</fullName>
        <ecNumber evidence="4 21">7.1.1.9</ecNumber>
    </recommendedName>
</protein>
<dbReference type="GO" id="GO:0006119">
    <property type="term" value="P:oxidative phosphorylation"/>
    <property type="evidence" value="ECO:0007669"/>
    <property type="project" value="UniProtKB-UniPathway"/>
</dbReference>
<evidence type="ECO:0000313" key="25">
    <source>
        <dbReference type="Proteomes" id="UP000585272"/>
    </source>
</evidence>
<feature type="transmembrane region" description="Helical" evidence="21">
    <location>
        <begin position="359"/>
        <end position="383"/>
    </location>
</feature>
<evidence type="ECO:0000256" key="3">
    <source>
        <dbReference type="ARBA" id="ARBA00009578"/>
    </source>
</evidence>
<dbReference type="InterPro" id="IPR000883">
    <property type="entry name" value="Cyt_C_Oxase_1"/>
</dbReference>
<evidence type="ECO:0000256" key="5">
    <source>
        <dbReference type="ARBA" id="ARBA00015947"/>
    </source>
</evidence>
<evidence type="ECO:0000256" key="21">
    <source>
        <dbReference type="RuleBase" id="RU363061"/>
    </source>
</evidence>
<dbReference type="SUPFAM" id="SSF81442">
    <property type="entry name" value="Cytochrome c oxidase subunit I-like"/>
    <property type="match status" value="1"/>
</dbReference>
<dbReference type="GO" id="GO:0015990">
    <property type="term" value="P:electron transport coupled proton transport"/>
    <property type="evidence" value="ECO:0007669"/>
    <property type="project" value="InterPro"/>
</dbReference>
<dbReference type="InterPro" id="IPR023615">
    <property type="entry name" value="Cyt_c_Oxase_su1_BS"/>
</dbReference>
<comment type="function">
    <text evidence="18 21">Cytochrome c oxidase is the component of the respiratory chain that catalyzes the reduction of oxygen to water. Subunits 1-3 form the functional core of the enzyme complex. CO I is the catalytic subunit of the enzyme. Electrons originating in cytochrome c are transferred via the copper A center of subunit 2 and heme A of subunit 1 to the bimetallic center formed by heme A3 and copper B.</text>
</comment>
<feature type="transmembrane region" description="Helical" evidence="21">
    <location>
        <begin position="42"/>
        <end position="62"/>
    </location>
</feature>
<evidence type="ECO:0000256" key="20">
    <source>
        <dbReference type="RuleBase" id="RU000370"/>
    </source>
</evidence>
<dbReference type="InterPro" id="IPR036927">
    <property type="entry name" value="Cyt_c_oxase-like_su1_sf"/>
</dbReference>
<evidence type="ECO:0000256" key="19">
    <source>
        <dbReference type="ARBA" id="ARBA00047816"/>
    </source>
</evidence>
<dbReference type="PANTHER" id="PTHR10422:SF18">
    <property type="entry name" value="CYTOCHROME C OXIDASE SUBUNIT 1"/>
    <property type="match status" value="1"/>
</dbReference>
<accession>A0A840IDL5</accession>
<feature type="transmembrane region" description="Helical" evidence="21">
    <location>
        <begin position="121"/>
        <end position="142"/>
    </location>
</feature>
<sequence length="566" mass="63223">MATTDFATRPVPQVLAHEVHAERTRARWIDWLTTTDHKKIGIMYIVSSFAFFLIGGIEALLMRVQLAVPNNNFLTPEHFNELFTLHGTTMIFLFVVPIMAGFANYFLPLMIGARDMAFPRLNALSLWLLLFGGIVFYASLLWQPPEAGWFSYTPLSNEMYTPSGGQDAWIFLIHITGISSLVGAVNFYATIVNMRAPGMGWGRLPLFVWTILIYALLLILALPVIAGAVTMLLTDRHFGTHFFDPTEGGSPVLWQHLFWFFGHPEVYIMILPGFGIVSEVLPVFARKPIFGYKAVAASTAVIAFLAALVWAHHMFSVPVPTVVLGFFMLSSFLIAVPTGVKIFNWIATLWRGSIVTASPLYFAAGFIAIFVIGGITGIFLAVFPVDWQLTDTYFVVAHFHYVLMGGAVFTIFCGLYYWYPKMTGRLCSEPLAKASFWVMFVGFNMTFLVQHAAGLSGMPRRVYQYPADAGLTLYNQISTVGSFVLGVGILMSVWNFVRSWKTGAVAGPDPWKGNTLEWFTQSPPPVNNFDEIPRVRSVEPMKDIRRQVERQSGIEHDQVTQPSTTA</sequence>
<keyword evidence="9 20" id="KW-0679">Respiratory chain</keyword>
<dbReference type="Pfam" id="PF00115">
    <property type="entry name" value="COX1"/>
    <property type="match status" value="1"/>
</dbReference>
<evidence type="ECO:0000256" key="13">
    <source>
        <dbReference type="ARBA" id="ARBA00022982"/>
    </source>
</evidence>
<organism evidence="24 25">
    <name type="scientific">Conexibacter arvalis</name>
    <dbReference type="NCBI Taxonomy" id="912552"/>
    <lineage>
        <taxon>Bacteria</taxon>
        <taxon>Bacillati</taxon>
        <taxon>Actinomycetota</taxon>
        <taxon>Thermoleophilia</taxon>
        <taxon>Solirubrobacterales</taxon>
        <taxon>Conexibacteraceae</taxon>
        <taxon>Conexibacter</taxon>
    </lineage>
</organism>
<dbReference type="EC" id="7.1.1.9" evidence="4 21"/>
<dbReference type="PROSITE" id="PS50855">
    <property type="entry name" value="COX1"/>
    <property type="match status" value="1"/>
</dbReference>
<feature type="transmembrane region" description="Helical" evidence="21">
    <location>
        <begin position="323"/>
        <end position="347"/>
    </location>
</feature>
<proteinExistence type="inferred from homology"/>
<feature type="region of interest" description="Disordered" evidence="22">
    <location>
        <begin position="545"/>
        <end position="566"/>
    </location>
</feature>
<keyword evidence="25" id="KW-1185">Reference proteome</keyword>
<feature type="transmembrane region" description="Helical" evidence="21">
    <location>
        <begin position="206"/>
        <end position="233"/>
    </location>
</feature>
<reference evidence="24 25" key="1">
    <citation type="submission" date="2020-08" db="EMBL/GenBank/DDBJ databases">
        <title>Genomic Encyclopedia of Archaeal and Bacterial Type Strains, Phase II (KMG-II): from individual species to whole genera.</title>
        <authorList>
            <person name="Goeker M."/>
        </authorList>
    </citation>
    <scope>NUCLEOTIDE SEQUENCE [LARGE SCALE GENOMIC DNA]</scope>
    <source>
        <strain evidence="24 25">DSM 23288</strain>
    </source>
</reference>
<dbReference type="Gene3D" id="1.20.210.10">
    <property type="entry name" value="Cytochrome c oxidase-like, subunit I domain"/>
    <property type="match status" value="1"/>
</dbReference>
<comment type="pathway">
    <text evidence="2 21">Energy metabolism; oxidative phosphorylation.</text>
</comment>
<name>A0A840IDL5_9ACTN</name>
<feature type="transmembrane region" description="Helical" evidence="21">
    <location>
        <begin position="473"/>
        <end position="497"/>
    </location>
</feature>